<evidence type="ECO:0000256" key="1">
    <source>
        <dbReference type="ARBA" id="ARBA00001947"/>
    </source>
</evidence>
<keyword evidence="4" id="KW-0479">Metal-binding</keyword>
<keyword evidence="5" id="KW-0378">Hydrolase</keyword>
<dbReference type="PANTHER" id="PTHR11647:SF1">
    <property type="entry name" value="COLLAPSIN RESPONSE MEDIATOR PROTEIN"/>
    <property type="match status" value="1"/>
</dbReference>
<dbReference type="InterPro" id="IPR011778">
    <property type="entry name" value="Hydantoinase/dihydroPyrase"/>
</dbReference>
<feature type="domain" description="Amidohydrolase-related" evidence="9">
    <location>
        <begin position="50"/>
        <end position="447"/>
    </location>
</feature>
<dbReference type="NCBIfam" id="TIGR02033">
    <property type="entry name" value="D-hydantoinase"/>
    <property type="match status" value="1"/>
</dbReference>
<organism evidence="10">
    <name type="scientific">Levilinea saccharolytica</name>
    <dbReference type="NCBI Taxonomy" id="229921"/>
    <lineage>
        <taxon>Bacteria</taxon>
        <taxon>Bacillati</taxon>
        <taxon>Chloroflexota</taxon>
        <taxon>Anaerolineae</taxon>
        <taxon>Anaerolineales</taxon>
        <taxon>Anaerolineaceae</taxon>
        <taxon>Levilinea</taxon>
    </lineage>
</organism>
<evidence type="ECO:0000256" key="6">
    <source>
        <dbReference type="ARBA" id="ARBA00055040"/>
    </source>
</evidence>
<dbReference type="GO" id="GO:0046872">
    <property type="term" value="F:metal ion binding"/>
    <property type="evidence" value="ECO:0007669"/>
    <property type="project" value="UniProtKB-KW"/>
</dbReference>
<evidence type="ECO:0000256" key="8">
    <source>
        <dbReference type="PIRSR" id="PIRSR611778-50"/>
    </source>
</evidence>
<dbReference type="GO" id="GO:0016812">
    <property type="term" value="F:hydrolase activity, acting on carbon-nitrogen (but not peptide) bonds, in cyclic amides"/>
    <property type="evidence" value="ECO:0007669"/>
    <property type="project" value="TreeGrafter"/>
</dbReference>
<accession>A0A0M9U2U1</accession>
<gene>
    <name evidence="11" type="ORF">ADN01_16800</name>
    <name evidence="10" type="ORF">LSAC_02922</name>
</gene>
<comment type="cofactor">
    <cofactor evidence="1">
        <name>Zn(2+)</name>
        <dbReference type="ChEBI" id="CHEBI:29105"/>
    </cofactor>
</comment>
<protein>
    <recommendedName>
        <fullName evidence="7">D-hydantoinase</fullName>
    </recommendedName>
</protein>
<evidence type="ECO:0000256" key="2">
    <source>
        <dbReference type="ARBA" id="ARBA00008829"/>
    </source>
</evidence>
<dbReference type="OrthoDB" id="9765462at2"/>
<dbReference type="PANTHER" id="PTHR11647">
    <property type="entry name" value="HYDRANTOINASE/DIHYDROPYRIMIDINASE FAMILY MEMBER"/>
    <property type="match status" value="1"/>
</dbReference>
<dbReference type="FunFam" id="3.20.20.140:FF:000217">
    <property type="entry name" value="Dihydropyrimidinase-related protein 1"/>
    <property type="match status" value="1"/>
</dbReference>
<dbReference type="InterPro" id="IPR006680">
    <property type="entry name" value="Amidohydro-rel"/>
</dbReference>
<comment type="PTM">
    <text evidence="8">Carbamylation allows a single lysine to coordinate two divalent metal cations.</text>
</comment>
<reference evidence="11 12" key="2">
    <citation type="submission" date="2015-07" db="EMBL/GenBank/DDBJ databases">
        <title>Genome sequence of Levilinea saccharolytica DSM 16555.</title>
        <authorList>
            <person name="Hemp J."/>
            <person name="Ward L.M."/>
            <person name="Pace L.A."/>
            <person name="Fischer W.W."/>
        </authorList>
    </citation>
    <scope>NUCLEOTIDE SEQUENCE [LARGE SCALE GENOMIC DNA]</scope>
    <source>
        <strain evidence="11 12">KIBI-1</strain>
    </source>
</reference>
<evidence type="ECO:0000313" key="11">
    <source>
        <dbReference type="EMBL" id="KPL76211.1"/>
    </source>
</evidence>
<dbReference type="RefSeq" id="WP_062419333.1">
    <property type="nucleotide sequence ID" value="NZ_BBXZ01000157.1"/>
</dbReference>
<dbReference type="EMBL" id="LGCM01000064">
    <property type="protein sequence ID" value="KPL76211.1"/>
    <property type="molecule type" value="Genomic_DNA"/>
</dbReference>
<feature type="modified residue" description="N6-carboxylysine" evidence="8">
    <location>
        <position position="149"/>
    </location>
</feature>
<evidence type="ECO:0000313" key="12">
    <source>
        <dbReference type="Proteomes" id="UP000050501"/>
    </source>
</evidence>
<comment type="similarity">
    <text evidence="2">Belongs to the metallo-dependent hydrolases superfamily. Hydantoinase/dihydropyrimidinase family.</text>
</comment>
<evidence type="ECO:0000256" key="7">
    <source>
        <dbReference type="ARBA" id="ARBA00068457"/>
    </source>
</evidence>
<dbReference type="SUPFAM" id="SSF51556">
    <property type="entry name" value="Metallo-dependent hydrolases"/>
    <property type="match status" value="1"/>
</dbReference>
<keyword evidence="3" id="KW-0597">Phosphoprotein</keyword>
<evidence type="ECO:0000256" key="3">
    <source>
        <dbReference type="ARBA" id="ARBA00022553"/>
    </source>
</evidence>
<dbReference type="AlphaFoldDB" id="A0A0M9U2U1"/>
<proteinExistence type="inferred from homology"/>
<keyword evidence="12" id="KW-1185">Reference proteome</keyword>
<dbReference type="InterPro" id="IPR050378">
    <property type="entry name" value="Metallo-dep_Hydrolases_sf"/>
</dbReference>
<evidence type="ECO:0000313" key="10">
    <source>
        <dbReference type="EMBL" id="GAP19024.1"/>
    </source>
</evidence>
<dbReference type="Proteomes" id="UP000050501">
    <property type="component" value="Unassembled WGS sequence"/>
</dbReference>
<evidence type="ECO:0000256" key="4">
    <source>
        <dbReference type="ARBA" id="ARBA00022723"/>
    </source>
</evidence>
<sequence length="473" mass="51381">MALLIRSGTLVTAAETFQADILVEGGKIAQIGPHLTAPADAEVVDASGMLVLPGGVDAHVHLDLPMFGTVSSDDHYTGMKAAAFGGTTTVIDFISQDRSPLLANVAALKAKAEAKAAVDYSFHMNITRLDAQVEAEIPSLVEEGITSIKVFTAYNQRLRLQDGEIFRVMRIAGQHGILTMLHAENGDVIDILVAEALAAGHTAPEWHAHTRPAWGAVEAVLRGAALATQAQAPLYVVHMNVAGEVDQLEYARQSGLPVMGETCPQYLFFNESHLSRPDGAKWICSPPMRLAEDNERLWEGLENRILQVVATDHCPFFYDGSRPIQYEGQPVAIPGKELGAGDFTKIPNGLPGVGDRMPVMWTAGVGSGRLTPNEFVALTCTNPAKIFGMYPQKGTLMPGADADIALWDPQRKVRYGVAMAHHRTDYNLYEGWELTGYPVKVFLRGQLIVDEGRWNGQPGMGRFVRRQPFAGMM</sequence>
<evidence type="ECO:0000256" key="5">
    <source>
        <dbReference type="ARBA" id="ARBA00022801"/>
    </source>
</evidence>
<dbReference type="InterPro" id="IPR032466">
    <property type="entry name" value="Metal_Hydrolase"/>
</dbReference>
<dbReference type="STRING" id="229921.ADN01_16800"/>
<dbReference type="CDD" id="cd01314">
    <property type="entry name" value="D-HYD"/>
    <property type="match status" value="1"/>
</dbReference>
<dbReference type="SUPFAM" id="SSF51338">
    <property type="entry name" value="Composite domain of metallo-dependent hydrolases"/>
    <property type="match status" value="2"/>
</dbReference>
<name>A0A0M9U2U1_9CHLR</name>
<dbReference type="Gene3D" id="3.20.20.140">
    <property type="entry name" value="Metal-dependent hydrolases"/>
    <property type="match status" value="1"/>
</dbReference>
<dbReference type="Gene3D" id="2.30.40.10">
    <property type="entry name" value="Urease, subunit C, domain 1"/>
    <property type="match status" value="1"/>
</dbReference>
<comment type="function">
    <text evidence="6">Catalyzes the stereospecific hydrolysis of the cyclic amide bond of D-hydantoin derivatives.</text>
</comment>
<dbReference type="GO" id="GO:0005829">
    <property type="term" value="C:cytosol"/>
    <property type="evidence" value="ECO:0007669"/>
    <property type="project" value="TreeGrafter"/>
</dbReference>
<dbReference type="EMBL" id="DF967975">
    <property type="protein sequence ID" value="GAP19024.1"/>
    <property type="molecule type" value="Genomic_DNA"/>
</dbReference>
<evidence type="ECO:0000259" key="9">
    <source>
        <dbReference type="Pfam" id="PF01979"/>
    </source>
</evidence>
<dbReference type="InterPro" id="IPR011059">
    <property type="entry name" value="Metal-dep_hydrolase_composite"/>
</dbReference>
<dbReference type="Pfam" id="PF01979">
    <property type="entry name" value="Amidohydro_1"/>
    <property type="match status" value="1"/>
</dbReference>
<reference evidence="10" key="1">
    <citation type="journal article" date="2015" name="Genome Announc.">
        <title>Draft Genome Sequences of Anaerolinea thermolimosa IMO-1, Bellilinea caldifistulae GOMI-1, Leptolinea tardivitalis YMTK-2, Levilinea saccharolytica KIBI-1, Longilinea arvoryzae KOME-1, Previously Described as Members of the Class Anaerolineae (Chloroflexi).</title>
        <authorList>
            <person name="Matsuura N."/>
            <person name="Tourlousse M.D."/>
            <person name="Ohashi A."/>
            <person name="Hugenholtz P."/>
            <person name="Sekiguchi Y."/>
        </authorList>
    </citation>
    <scope>NUCLEOTIDE SEQUENCE</scope>
    <source>
        <strain evidence="10">KIBI-1</strain>
    </source>
</reference>